<evidence type="ECO:0000259" key="4">
    <source>
        <dbReference type="PROSITE" id="PS50842"/>
    </source>
</evidence>
<dbReference type="PROSITE" id="PS51375">
    <property type="entry name" value="PPR"/>
    <property type="match status" value="3"/>
</dbReference>
<dbReference type="AlphaFoldDB" id="A0AAV9C1R4"/>
<dbReference type="InterPro" id="IPR036908">
    <property type="entry name" value="RlpA-like_sf"/>
</dbReference>
<evidence type="ECO:0000256" key="3">
    <source>
        <dbReference type="PROSITE-ProRule" id="PRU00708"/>
    </source>
</evidence>
<keyword evidence="6" id="KW-1185">Reference proteome</keyword>
<dbReference type="PANTHER" id="PTHR47936:SF3">
    <property type="entry name" value="PENTACOTRIPEPTIDE-REPEAT REGION OF PRORP DOMAIN-CONTAINING PROTEIN"/>
    <property type="match status" value="1"/>
</dbReference>
<dbReference type="Gene3D" id="1.25.40.10">
    <property type="entry name" value="Tetratricopeptide repeat domain"/>
    <property type="match status" value="2"/>
</dbReference>
<keyword evidence="2" id="KW-0677">Repeat</keyword>
<feature type="repeat" description="PPR" evidence="3">
    <location>
        <begin position="208"/>
        <end position="242"/>
    </location>
</feature>
<reference evidence="5" key="1">
    <citation type="journal article" date="2023" name="Nat. Commun.">
        <title>Diploid and tetraploid genomes of Acorus and the evolution of monocots.</title>
        <authorList>
            <person name="Ma L."/>
            <person name="Liu K.W."/>
            <person name="Li Z."/>
            <person name="Hsiao Y.Y."/>
            <person name="Qi Y."/>
            <person name="Fu T."/>
            <person name="Tang G.D."/>
            <person name="Zhang D."/>
            <person name="Sun W.H."/>
            <person name="Liu D.K."/>
            <person name="Li Y."/>
            <person name="Chen G.Z."/>
            <person name="Liu X.D."/>
            <person name="Liao X.Y."/>
            <person name="Jiang Y.T."/>
            <person name="Yu X."/>
            <person name="Hao Y."/>
            <person name="Huang J."/>
            <person name="Zhao X.W."/>
            <person name="Ke S."/>
            <person name="Chen Y.Y."/>
            <person name="Wu W.L."/>
            <person name="Hsu J.L."/>
            <person name="Lin Y.F."/>
            <person name="Huang M.D."/>
            <person name="Li C.Y."/>
            <person name="Huang L."/>
            <person name="Wang Z.W."/>
            <person name="Zhao X."/>
            <person name="Zhong W.Y."/>
            <person name="Peng D.H."/>
            <person name="Ahmad S."/>
            <person name="Lan S."/>
            <person name="Zhang J.S."/>
            <person name="Tsai W.C."/>
            <person name="Van de Peer Y."/>
            <person name="Liu Z.J."/>
        </authorList>
    </citation>
    <scope>NUCLEOTIDE SEQUENCE</scope>
    <source>
        <strain evidence="5">CP</strain>
    </source>
</reference>
<sequence length="544" mass="60372">MNLSQAQVKEILHALNARGAPALRFYNWVMKTQSNFEPCSEIYNLIINNHGRIGDFEAMLVLLRELSLKGHCLSEKAFSFLAVQSSNDVRHSIVKVLNVLNLSGGSCRGSGTQSLIKLLCNLSYFDLAIYAMELTMKKTSYYNVLIAAKCRNGDFRDARDVIEEMNRFGFDPNTKSYNYLLGFLFKNGRVAEACELLQAMEHSGYLPDAITYEMVALHSCRVGKMDEAIGFIERMVSEGLRPRISTHTGFIKGYFLLGRVDDAHKYVLDMSVRDRYSVNTNYSLFAKMLMQSGKVVDAGMVLVEMMQKGLIPDFVVYKKVLRGLDKMGRRDLARELKQSYSNFTSCTDGGFAAFVAPLTSGRVNIAVSSIYISKVLQSEALKVEVKQSRFCSTSLLLRTLLPPQTMSNHAKLLSWLLLLLTTLIFYFSTADVGTSSYYNPPYLPTACNGNDPTQFPANNFFAAAGDAIWDNGASCGRQYLVRCLSSALRGACTNETIQIVIVDQASTAVTKPVRGGTTMALSTTAYRAIANVAAQQINIEYAEV</sequence>
<comment type="caution">
    <text evidence="5">The sequence shown here is derived from an EMBL/GenBank/DDBJ whole genome shotgun (WGS) entry which is preliminary data.</text>
</comment>
<evidence type="ECO:0000313" key="5">
    <source>
        <dbReference type="EMBL" id="KAK1282665.1"/>
    </source>
</evidence>
<feature type="repeat" description="PPR" evidence="3">
    <location>
        <begin position="173"/>
        <end position="207"/>
    </location>
</feature>
<evidence type="ECO:0000313" key="6">
    <source>
        <dbReference type="Proteomes" id="UP001180020"/>
    </source>
</evidence>
<gene>
    <name evidence="5" type="ORF">QJS10_CPB22g01057</name>
</gene>
<evidence type="ECO:0000256" key="1">
    <source>
        <dbReference type="ARBA" id="ARBA00007626"/>
    </source>
</evidence>
<feature type="repeat" description="PPR" evidence="3">
    <location>
        <begin position="138"/>
        <end position="172"/>
    </location>
</feature>
<dbReference type="Pfam" id="PF13041">
    <property type="entry name" value="PPR_2"/>
    <property type="match status" value="1"/>
</dbReference>
<protein>
    <recommendedName>
        <fullName evidence="4">Expansin-like EG45 domain-containing protein</fullName>
    </recommendedName>
</protein>
<dbReference type="Proteomes" id="UP001180020">
    <property type="component" value="Unassembled WGS sequence"/>
</dbReference>
<evidence type="ECO:0000256" key="2">
    <source>
        <dbReference type="ARBA" id="ARBA00022737"/>
    </source>
</evidence>
<proteinExistence type="inferred from homology"/>
<dbReference type="Pfam" id="PF01535">
    <property type="entry name" value="PPR"/>
    <property type="match status" value="2"/>
</dbReference>
<dbReference type="InterPro" id="IPR002885">
    <property type="entry name" value="PPR_rpt"/>
</dbReference>
<dbReference type="PROSITE" id="PS50842">
    <property type="entry name" value="EXPANSIN_EG45"/>
    <property type="match status" value="1"/>
</dbReference>
<dbReference type="NCBIfam" id="TIGR00756">
    <property type="entry name" value="PPR"/>
    <property type="match status" value="3"/>
</dbReference>
<dbReference type="PANTHER" id="PTHR47936">
    <property type="entry name" value="PPR_LONG DOMAIN-CONTAINING PROTEIN"/>
    <property type="match status" value="1"/>
</dbReference>
<reference evidence="5" key="2">
    <citation type="submission" date="2023-06" db="EMBL/GenBank/DDBJ databases">
        <authorList>
            <person name="Ma L."/>
            <person name="Liu K.-W."/>
            <person name="Li Z."/>
            <person name="Hsiao Y.-Y."/>
            <person name="Qi Y."/>
            <person name="Fu T."/>
            <person name="Tang G."/>
            <person name="Zhang D."/>
            <person name="Sun W.-H."/>
            <person name="Liu D.-K."/>
            <person name="Li Y."/>
            <person name="Chen G.-Z."/>
            <person name="Liu X.-D."/>
            <person name="Liao X.-Y."/>
            <person name="Jiang Y.-T."/>
            <person name="Yu X."/>
            <person name="Hao Y."/>
            <person name="Huang J."/>
            <person name="Zhao X.-W."/>
            <person name="Ke S."/>
            <person name="Chen Y.-Y."/>
            <person name="Wu W.-L."/>
            <person name="Hsu J.-L."/>
            <person name="Lin Y.-F."/>
            <person name="Huang M.-D."/>
            <person name="Li C.-Y."/>
            <person name="Huang L."/>
            <person name="Wang Z.-W."/>
            <person name="Zhao X."/>
            <person name="Zhong W.-Y."/>
            <person name="Peng D.-H."/>
            <person name="Ahmad S."/>
            <person name="Lan S."/>
            <person name="Zhang J.-S."/>
            <person name="Tsai W.-C."/>
            <person name="Van De Peer Y."/>
            <person name="Liu Z.-J."/>
        </authorList>
    </citation>
    <scope>NUCLEOTIDE SEQUENCE</scope>
    <source>
        <strain evidence="5">CP</strain>
        <tissue evidence="5">Leaves</tissue>
    </source>
</reference>
<dbReference type="InterPro" id="IPR007112">
    <property type="entry name" value="Expansin/allergen_DPBB_dom"/>
</dbReference>
<feature type="domain" description="Expansin-like EG45" evidence="4">
    <location>
        <begin position="444"/>
        <end position="544"/>
    </location>
</feature>
<organism evidence="5 6">
    <name type="scientific">Acorus calamus</name>
    <name type="common">Sweet flag</name>
    <dbReference type="NCBI Taxonomy" id="4465"/>
    <lineage>
        <taxon>Eukaryota</taxon>
        <taxon>Viridiplantae</taxon>
        <taxon>Streptophyta</taxon>
        <taxon>Embryophyta</taxon>
        <taxon>Tracheophyta</taxon>
        <taxon>Spermatophyta</taxon>
        <taxon>Magnoliopsida</taxon>
        <taxon>Liliopsida</taxon>
        <taxon>Acoraceae</taxon>
        <taxon>Acorus</taxon>
    </lineage>
</organism>
<dbReference type="EMBL" id="JAUJYO010000022">
    <property type="protein sequence ID" value="KAK1282665.1"/>
    <property type="molecule type" value="Genomic_DNA"/>
</dbReference>
<dbReference type="Gene3D" id="2.40.40.10">
    <property type="entry name" value="RlpA-like domain"/>
    <property type="match status" value="1"/>
</dbReference>
<dbReference type="CDD" id="cd22269">
    <property type="entry name" value="DPBB_EG45-like"/>
    <property type="match status" value="1"/>
</dbReference>
<dbReference type="InterPro" id="IPR011990">
    <property type="entry name" value="TPR-like_helical_dom_sf"/>
</dbReference>
<comment type="similarity">
    <text evidence="1">Belongs to the PPR family. P subfamily.</text>
</comment>
<name>A0AAV9C1R4_ACOCL</name>
<accession>A0AAV9C1R4</accession>
<dbReference type="SUPFAM" id="SSF50685">
    <property type="entry name" value="Barwin-like endoglucanases"/>
    <property type="match status" value="1"/>
</dbReference>